<dbReference type="Gramene" id="RZC51120">
    <property type="protein sequence ID" value="RZC51120"/>
    <property type="gene ID" value="C5167_019541"/>
</dbReference>
<name>A0A4Y7ITK4_PAPSO</name>
<keyword evidence="2" id="KW-1185">Reference proteome</keyword>
<sequence>MFIDPMKDLEVHLDCDSAIITEFMDDTIPSIKEVTNNVPFEAYAELLQENGTKIQAWFFFSSKDGVNVELTVPLLYLFMD</sequence>
<proteinExistence type="predicted"/>
<gene>
    <name evidence="1" type="ORF">C5167_019541</name>
</gene>
<protein>
    <submittedName>
        <fullName evidence="1">Uncharacterized protein</fullName>
    </submittedName>
</protein>
<evidence type="ECO:0000313" key="2">
    <source>
        <dbReference type="Proteomes" id="UP000316621"/>
    </source>
</evidence>
<dbReference type="EMBL" id="CM010716">
    <property type="protein sequence ID" value="RZC51120.1"/>
    <property type="molecule type" value="Genomic_DNA"/>
</dbReference>
<reference evidence="1 2" key="1">
    <citation type="journal article" date="2018" name="Science">
        <title>The opium poppy genome and morphinan production.</title>
        <authorList>
            <person name="Guo L."/>
            <person name="Winzer T."/>
            <person name="Yang X."/>
            <person name="Li Y."/>
            <person name="Ning Z."/>
            <person name="He Z."/>
            <person name="Teodor R."/>
            <person name="Lu Y."/>
            <person name="Bowser T.A."/>
            <person name="Graham I.A."/>
            <person name="Ye K."/>
        </authorList>
    </citation>
    <scope>NUCLEOTIDE SEQUENCE [LARGE SCALE GENOMIC DNA]</scope>
    <source>
        <strain evidence="2">cv. HN1</strain>
        <tissue evidence="1">Leaves</tissue>
    </source>
</reference>
<dbReference type="Proteomes" id="UP000316621">
    <property type="component" value="Chromosome 2"/>
</dbReference>
<dbReference type="AlphaFoldDB" id="A0A4Y7ITK4"/>
<accession>A0A4Y7ITK4</accession>
<evidence type="ECO:0000313" key="1">
    <source>
        <dbReference type="EMBL" id="RZC51120.1"/>
    </source>
</evidence>
<organism evidence="1 2">
    <name type="scientific">Papaver somniferum</name>
    <name type="common">Opium poppy</name>
    <dbReference type="NCBI Taxonomy" id="3469"/>
    <lineage>
        <taxon>Eukaryota</taxon>
        <taxon>Viridiplantae</taxon>
        <taxon>Streptophyta</taxon>
        <taxon>Embryophyta</taxon>
        <taxon>Tracheophyta</taxon>
        <taxon>Spermatophyta</taxon>
        <taxon>Magnoliopsida</taxon>
        <taxon>Ranunculales</taxon>
        <taxon>Papaveraceae</taxon>
        <taxon>Papaveroideae</taxon>
        <taxon>Papaver</taxon>
    </lineage>
</organism>